<protein>
    <submittedName>
        <fullName evidence="4">D-alanyl-D-alanine carboxypeptidase-like protein</fullName>
    </submittedName>
</protein>
<evidence type="ECO:0000313" key="5">
    <source>
        <dbReference type="Proteomes" id="UP000266273"/>
    </source>
</evidence>
<dbReference type="Gene3D" id="3.30.1380.10">
    <property type="match status" value="1"/>
</dbReference>
<accession>A0A397Q6G5</accession>
<dbReference type="Pfam" id="PF13539">
    <property type="entry name" value="Peptidase_M15_4"/>
    <property type="match status" value="1"/>
</dbReference>
<organism evidence="4 5">
    <name type="scientific">Dichotomicrobium thermohalophilum</name>
    <dbReference type="NCBI Taxonomy" id="933063"/>
    <lineage>
        <taxon>Bacteria</taxon>
        <taxon>Pseudomonadati</taxon>
        <taxon>Pseudomonadota</taxon>
        <taxon>Alphaproteobacteria</taxon>
        <taxon>Hyphomicrobiales</taxon>
        <taxon>Hyphomicrobiaceae</taxon>
        <taxon>Dichotomicrobium</taxon>
    </lineage>
</organism>
<keyword evidence="4" id="KW-0645">Protease</keyword>
<evidence type="ECO:0000313" key="4">
    <source>
        <dbReference type="EMBL" id="RIA56638.1"/>
    </source>
</evidence>
<proteinExistence type="predicted"/>
<comment type="caution">
    <text evidence="4">The sequence shown here is derived from an EMBL/GenBank/DDBJ whole genome shotgun (WGS) entry which is preliminary data.</text>
</comment>
<dbReference type="EMBL" id="QXDF01000001">
    <property type="protein sequence ID" value="RIA56638.1"/>
    <property type="molecule type" value="Genomic_DNA"/>
</dbReference>
<keyword evidence="4" id="KW-0378">Hydrolase</keyword>
<dbReference type="Proteomes" id="UP000266273">
    <property type="component" value="Unassembled WGS sequence"/>
</dbReference>
<feature type="signal peptide" evidence="2">
    <location>
        <begin position="1"/>
        <end position="22"/>
    </location>
</feature>
<dbReference type="AlphaFoldDB" id="A0A397Q6G5"/>
<keyword evidence="4" id="KW-0121">Carboxypeptidase</keyword>
<dbReference type="SUPFAM" id="SSF55166">
    <property type="entry name" value="Hedgehog/DD-peptidase"/>
    <property type="match status" value="1"/>
</dbReference>
<name>A0A397Q6G5_9HYPH</name>
<keyword evidence="5" id="KW-1185">Reference proteome</keyword>
<feature type="region of interest" description="Disordered" evidence="1">
    <location>
        <begin position="350"/>
        <end position="375"/>
    </location>
</feature>
<evidence type="ECO:0000256" key="1">
    <source>
        <dbReference type="SAM" id="MobiDB-lite"/>
    </source>
</evidence>
<keyword evidence="2" id="KW-0732">Signal</keyword>
<reference evidence="4 5" key="1">
    <citation type="submission" date="2018-08" db="EMBL/GenBank/DDBJ databases">
        <title>Genomic Encyclopedia of Archaeal and Bacterial Type Strains, Phase II (KMG-II): from individual species to whole genera.</title>
        <authorList>
            <person name="Goeker M."/>
        </authorList>
    </citation>
    <scope>NUCLEOTIDE SEQUENCE [LARGE SCALE GENOMIC DNA]</scope>
    <source>
        <strain evidence="4 5">DSM 5002</strain>
    </source>
</reference>
<feature type="region of interest" description="Disordered" evidence="1">
    <location>
        <begin position="49"/>
        <end position="112"/>
    </location>
</feature>
<gene>
    <name evidence="4" type="ORF">BXY53_1744</name>
</gene>
<feature type="compositionally biased region" description="Pro residues" evidence="1">
    <location>
        <begin position="350"/>
        <end position="366"/>
    </location>
</feature>
<dbReference type="InterPro" id="IPR009045">
    <property type="entry name" value="Zn_M74/Hedgehog-like"/>
</dbReference>
<feature type="domain" description="Peptidase M15C" evidence="3">
    <location>
        <begin position="272"/>
        <end position="341"/>
    </location>
</feature>
<feature type="chain" id="PRO_5017272673" evidence="2">
    <location>
        <begin position="23"/>
        <end position="375"/>
    </location>
</feature>
<evidence type="ECO:0000259" key="3">
    <source>
        <dbReference type="Pfam" id="PF13539"/>
    </source>
</evidence>
<feature type="compositionally biased region" description="Basic and acidic residues" evidence="1">
    <location>
        <begin position="95"/>
        <end position="104"/>
    </location>
</feature>
<evidence type="ECO:0000256" key="2">
    <source>
        <dbReference type="SAM" id="SignalP"/>
    </source>
</evidence>
<dbReference type="RefSeq" id="WP_210209177.1">
    <property type="nucleotide sequence ID" value="NZ_QXDF01000001.1"/>
</dbReference>
<dbReference type="InterPro" id="IPR039561">
    <property type="entry name" value="Peptidase_M15C"/>
</dbReference>
<sequence length="375" mass="42061">MKIRTLASGLTHLLFIALIALAAAKSAQDSGRPEAEPGAHQPVRAAEARLAEQTGNMVDAGQSRTLPASADAEVERAAEAPADDEAAQTVAPEEPAPRAKREQTEPAAKPLSRNERLMRRLVSAYPAFLAGYEDNAIIWHDGTRMPFDDGREKTFKQRLTDPDLEDQFYAEYPRGLRGVPPLENVDPGRVRYEPFFEKMYGNCKDDRRAVSARLKEVVWLPENYGKTLRVTKVNGVADALQKVSNKLDKLPQRFMKYLRPSAGTYHCRTIAGTERFSVHAFGAAVDINAKYGDYWRWSGAEPGETLVYRNRIPWEIVEIFEQHGFIWGGKWYHYDTLHFEYRPELLNGPAPEPVSAPAPAPLPAKRPVPEQRAAR</sequence>
<dbReference type="GO" id="GO:0004180">
    <property type="term" value="F:carboxypeptidase activity"/>
    <property type="evidence" value="ECO:0007669"/>
    <property type="project" value="UniProtKB-KW"/>
</dbReference>